<protein>
    <submittedName>
        <fullName evidence="1">Uncharacterized protein</fullName>
    </submittedName>
</protein>
<keyword evidence="2" id="KW-1185">Reference proteome</keyword>
<name>A0ACD3AN52_9AGAR</name>
<dbReference type="EMBL" id="ML208397">
    <property type="protein sequence ID" value="TFK66679.1"/>
    <property type="molecule type" value="Genomic_DNA"/>
</dbReference>
<organism evidence="1 2">
    <name type="scientific">Pluteus cervinus</name>
    <dbReference type="NCBI Taxonomy" id="181527"/>
    <lineage>
        <taxon>Eukaryota</taxon>
        <taxon>Fungi</taxon>
        <taxon>Dikarya</taxon>
        <taxon>Basidiomycota</taxon>
        <taxon>Agaricomycotina</taxon>
        <taxon>Agaricomycetes</taxon>
        <taxon>Agaricomycetidae</taxon>
        <taxon>Agaricales</taxon>
        <taxon>Pluteineae</taxon>
        <taxon>Pluteaceae</taxon>
        <taxon>Pluteus</taxon>
    </lineage>
</organism>
<proteinExistence type="predicted"/>
<sequence>MQNSSTNSQAPLNAPLADARRKIDEEIQRLKVQILALSTARNALALVSRLPTELHIVIFSMAVEKSSSKSFTAFSLSAVSRQWRDLALSLPQLWASIDIPSVEWIQESIARSGDFPLSFSLTGLRDGVAEPLSTLFNCTHIPRIHNLALSGHLMNTYLQIPYHSPFLSVKTLFLRSFDVEGPLFFPKGSSLEEVTLRDCIMRWNQLPSFPHLQVLSIITPRTLITPKKLISVLKSTPSLQVLETQSAMVSDNSDVIHHIKLPGFSSLAFSKEALTCATKVLRSLNIDKIPDISVSSNFDFPNEFYSLLRTWRFMRAMCPSSFQTAVALHILAREEKLSIKFTEIETYTYPPRRISSEFAFETERMTAQVAEFSLQYFSLTDLEELELSGYQYGPDPTSAWWQMLGSLENLRTLIVRNQYAPEFVNYLIQESEPHQPQDDILHTPSPLTPVTRPRSPFPGYISFKALKTLIYEESRGSREAIHVHMNQLVLMLNMRIPSNLFLNNLVVIVKNPLNQTIVRELTDMVGDFQQMVRKKASEKAELVYPESSSPTSDN</sequence>
<evidence type="ECO:0000313" key="2">
    <source>
        <dbReference type="Proteomes" id="UP000308600"/>
    </source>
</evidence>
<accession>A0ACD3AN52</accession>
<reference evidence="1 2" key="1">
    <citation type="journal article" date="2019" name="Nat. Ecol. Evol.">
        <title>Megaphylogeny resolves global patterns of mushroom evolution.</title>
        <authorList>
            <person name="Varga T."/>
            <person name="Krizsan K."/>
            <person name="Foldi C."/>
            <person name="Dima B."/>
            <person name="Sanchez-Garcia M."/>
            <person name="Sanchez-Ramirez S."/>
            <person name="Szollosi G.J."/>
            <person name="Szarkandi J.G."/>
            <person name="Papp V."/>
            <person name="Albert L."/>
            <person name="Andreopoulos W."/>
            <person name="Angelini C."/>
            <person name="Antonin V."/>
            <person name="Barry K.W."/>
            <person name="Bougher N.L."/>
            <person name="Buchanan P."/>
            <person name="Buyck B."/>
            <person name="Bense V."/>
            <person name="Catcheside P."/>
            <person name="Chovatia M."/>
            <person name="Cooper J."/>
            <person name="Damon W."/>
            <person name="Desjardin D."/>
            <person name="Finy P."/>
            <person name="Geml J."/>
            <person name="Haridas S."/>
            <person name="Hughes K."/>
            <person name="Justo A."/>
            <person name="Karasinski D."/>
            <person name="Kautmanova I."/>
            <person name="Kiss B."/>
            <person name="Kocsube S."/>
            <person name="Kotiranta H."/>
            <person name="LaButti K.M."/>
            <person name="Lechner B.E."/>
            <person name="Liimatainen K."/>
            <person name="Lipzen A."/>
            <person name="Lukacs Z."/>
            <person name="Mihaltcheva S."/>
            <person name="Morgado L.N."/>
            <person name="Niskanen T."/>
            <person name="Noordeloos M.E."/>
            <person name="Ohm R.A."/>
            <person name="Ortiz-Santana B."/>
            <person name="Ovrebo C."/>
            <person name="Racz N."/>
            <person name="Riley R."/>
            <person name="Savchenko A."/>
            <person name="Shiryaev A."/>
            <person name="Soop K."/>
            <person name="Spirin V."/>
            <person name="Szebenyi C."/>
            <person name="Tomsovsky M."/>
            <person name="Tulloss R.E."/>
            <person name="Uehling J."/>
            <person name="Grigoriev I.V."/>
            <person name="Vagvolgyi C."/>
            <person name="Papp T."/>
            <person name="Martin F.M."/>
            <person name="Miettinen O."/>
            <person name="Hibbett D.S."/>
            <person name="Nagy L.G."/>
        </authorList>
    </citation>
    <scope>NUCLEOTIDE SEQUENCE [LARGE SCALE GENOMIC DNA]</scope>
    <source>
        <strain evidence="1 2">NL-1719</strain>
    </source>
</reference>
<gene>
    <name evidence="1" type="ORF">BDN72DRAFT_133965</name>
</gene>
<dbReference type="Proteomes" id="UP000308600">
    <property type="component" value="Unassembled WGS sequence"/>
</dbReference>
<evidence type="ECO:0000313" key="1">
    <source>
        <dbReference type="EMBL" id="TFK66679.1"/>
    </source>
</evidence>